<organism evidence="2 3">
    <name type="scientific">Runella slithyformis (strain ATCC 29530 / DSM 19594 / LMG 11500 / NCIMB 11436 / LSU 4)</name>
    <dbReference type="NCBI Taxonomy" id="761193"/>
    <lineage>
        <taxon>Bacteria</taxon>
        <taxon>Pseudomonadati</taxon>
        <taxon>Bacteroidota</taxon>
        <taxon>Cytophagia</taxon>
        <taxon>Cytophagales</taxon>
        <taxon>Spirosomataceae</taxon>
        <taxon>Runella</taxon>
    </lineage>
</organism>
<dbReference type="AlphaFoldDB" id="A0A7U4E897"/>
<dbReference type="KEGG" id="rsi:Runsl_4805"/>
<evidence type="ECO:0000313" key="3">
    <source>
        <dbReference type="Proteomes" id="UP000000493"/>
    </source>
</evidence>
<evidence type="ECO:0000313" key="2">
    <source>
        <dbReference type="EMBL" id="AEI51118.1"/>
    </source>
</evidence>
<reference evidence="3" key="1">
    <citation type="submission" date="2011-06" db="EMBL/GenBank/DDBJ databases">
        <title>The complete genome of chromosome of Runella slithyformis DSM 19594.</title>
        <authorList>
            <consortium name="US DOE Joint Genome Institute (JGI-PGF)"/>
            <person name="Lucas S."/>
            <person name="Han J."/>
            <person name="Lapidus A."/>
            <person name="Bruce D."/>
            <person name="Goodwin L."/>
            <person name="Pitluck S."/>
            <person name="Peters L."/>
            <person name="Kyrpides N."/>
            <person name="Mavromatis K."/>
            <person name="Ivanova N."/>
            <person name="Ovchinnikova G."/>
            <person name="Zhang X."/>
            <person name="Misra M."/>
            <person name="Detter J.C."/>
            <person name="Tapia R."/>
            <person name="Han C."/>
            <person name="Land M."/>
            <person name="Hauser L."/>
            <person name="Markowitz V."/>
            <person name="Cheng J.-F."/>
            <person name="Hugenholtz P."/>
            <person name="Woyke T."/>
            <person name="Wu D."/>
            <person name="Tindall B."/>
            <person name="Faehrich R."/>
            <person name="Brambilla E."/>
            <person name="Klenk H.-P."/>
            <person name="Eisen J.A."/>
        </authorList>
    </citation>
    <scope>NUCLEOTIDE SEQUENCE [LARGE SCALE GENOMIC DNA]</scope>
    <source>
        <strain evidence="3">ATCC 29530 / DSM 19594 / LMG 11500 / NCIMB 11436 / LSU 4</strain>
    </source>
</reference>
<evidence type="ECO:0000256" key="1">
    <source>
        <dbReference type="SAM" id="Phobius"/>
    </source>
</evidence>
<keyword evidence="3" id="KW-1185">Reference proteome</keyword>
<protein>
    <submittedName>
        <fullName evidence="2">Uncharacterized protein</fullName>
    </submittedName>
</protein>
<name>A0A7U4E897_RUNSL</name>
<keyword evidence="1" id="KW-1133">Transmembrane helix</keyword>
<feature type="transmembrane region" description="Helical" evidence="1">
    <location>
        <begin position="46"/>
        <end position="65"/>
    </location>
</feature>
<sequence>MTSDEYTNDELGDEYTNDELGAGCDYEYNGRTEERLKIHFTFVKSFLFESPILLHFIFTILYFAVSL</sequence>
<proteinExistence type="predicted"/>
<keyword evidence="1" id="KW-0472">Membrane</keyword>
<gene>
    <name evidence="2" type="ordered locus">Runsl_4805</name>
</gene>
<accession>A0A7U4E897</accession>
<reference evidence="2 3" key="2">
    <citation type="journal article" date="2012" name="Stand. Genomic Sci.">
        <title>Complete genome sequence of the aquatic bacterium Runella slithyformis type strain (LSU 4(T)).</title>
        <authorList>
            <person name="Copeland A."/>
            <person name="Zhang X."/>
            <person name="Misra M."/>
            <person name="Lapidus A."/>
            <person name="Nolan M."/>
            <person name="Lucas S."/>
            <person name="Deshpande S."/>
            <person name="Cheng J.F."/>
            <person name="Tapia R."/>
            <person name="Goodwin L.A."/>
            <person name="Pitluck S."/>
            <person name="Liolios K."/>
            <person name="Pagani I."/>
            <person name="Ivanova N."/>
            <person name="Mikhailova N."/>
            <person name="Pati A."/>
            <person name="Chen A."/>
            <person name="Palaniappan K."/>
            <person name="Land M."/>
            <person name="Hauser L."/>
            <person name="Pan C."/>
            <person name="Jeffries C.D."/>
            <person name="Detter J.C."/>
            <person name="Brambilla E.M."/>
            <person name="Rohde M."/>
            <person name="Djao O.D."/>
            <person name="Goker M."/>
            <person name="Sikorski J."/>
            <person name="Tindall B.J."/>
            <person name="Woyke T."/>
            <person name="Bristow J."/>
            <person name="Eisen J.A."/>
            <person name="Markowitz V."/>
            <person name="Hugenholtz P."/>
            <person name="Kyrpides N.C."/>
            <person name="Klenk H.P."/>
            <person name="Mavromatis K."/>
        </authorList>
    </citation>
    <scope>NUCLEOTIDE SEQUENCE [LARGE SCALE GENOMIC DNA]</scope>
    <source>
        <strain evidence="3">ATCC 29530 / DSM 19594 / LMG 11500 / NCIMB 11436 / LSU 4</strain>
    </source>
</reference>
<dbReference type="Proteomes" id="UP000000493">
    <property type="component" value="Chromosome"/>
</dbReference>
<dbReference type="EMBL" id="CP002859">
    <property type="protein sequence ID" value="AEI51118.1"/>
    <property type="molecule type" value="Genomic_DNA"/>
</dbReference>
<keyword evidence="1" id="KW-0812">Transmembrane</keyword>